<dbReference type="EMBL" id="FP929127">
    <property type="protein sequence ID" value="CBX95874.1"/>
    <property type="molecule type" value="Genomic_DNA"/>
</dbReference>
<dbReference type="eggNOG" id="ENOG502T36I">
    <property type="taxonomic scope" value="Eukaryota"/>
</dbReference>
<dbReference type="OrthoDB" id="3658469at2759"/>
<name>E4ZW98_LEPMJ</name>
<dbReference type="Proteomes" id="UP000002668">
    <property type="component" value="Genome"/>
</dbReference>
<sequence>MCESQDDGPFVSLWVLYVRWRASQKIEVPEDQPGKTKDQDQKISGPPRHDPNTGLTRGPQPSTPTHTHIFARHPILAACRQPQVYTYLCSIGKCTVIEEPTSSLSAVLDGAGLSNPLRSRVALPSQSGTWPGKPCDSAQPTRKQLGQTSKDISRKGFACRVVTHVHGGAVAYSMRPTELWRYQLLTTNYQLPTGSDANKPTSSYDCSSPNRSDARALASKIYTRLPLELRNRVYTYCVQGPYDDEVIIRRSLHSRNAFDFLVRESSGPHSYLWVEDPTASLISSERMTTATAREMLEAYYWTRVFKFSHRELDLLTAFLGTDVFGLGRLPVIYARRLHIQLRPFAHAQRSPKHDAKEQAKCRQAISALAAIQNARTEVVVQFDLARHLLDGASSDEQFSAEDAAFLLLLVRDLIALKEKGLRVEILFSGTWNEHPSTRIRSMSICSPEECMVRVTKAARYVRLGETP</sequence>
<evidence type="ECO:0000313" key="3">
    <source>
        <dbReference type="Proteomes" id="UP000002668"/>
    </source>
</evidence>
<feature type="compositionally biased region" description="Polar residues" evidence="1">
    <location>
        <begin position="138"/>
        <end position="149"/>
    </location>
</feature>
<dbReference type="InParanoid" id="E4ZW98"/>
<proteinExistence type="predicted"/>
<dbReference type="VEuPathDB" id="FungiDB:LEMA_P030260.1"/>
<protein>
    <submittedName>
        <fullName evidence="2">Predicted protein</fullName>
    </submittedName>
</protein>
<feature type="region of interest" description="Disordered" evidence="1">
    <location>
        <begin position="124"/>
        <end position="149"/>
    </location>
</feature>
<evidence type="ECO:0000313" key="2">
    <source>
        <dbReference type="EMBL" id="CBX95874.1"/>
    </source>
</evidence>
<keyword evidence="3" id="KW-1185">Reference proteome</keyword>
<feature type="region of interest" description="Disordered" evidence="1">
    <location>
        <begin position="27"/>
        <end position="67"/>
    </location>
</feature>
<feature type="compositionally biased region" description="Basic and acidic residues" evidence="1">
    <location>
        <begin position="32"/>
        <end position="51"/>
    </location>
</feature>
<organism evidence="3">
    <name type="scientific">Leptosphaeria maculans (strain JN3 / isolate v23.1.3 / race Av1-4-5-6-7-8)</name>
    <name type="common">Blackleg fungus</name>
    <name type="synonym">Phoma lingam</name>
    <dbReference type="NCBI Taxonomy" id="985895"/>
    <lineage>
        <taxon>Eukaryota</taxon>
        <taxon>Fungi</taxon>
        <taxon>Dikarya</taxon>
        <taxon>Ascomycota</taxon>
        <taxon>Pezizomycotina</taxon>
        <taxon>Dothideomycetes</taxon>
        <taxon>Pleosporomycetidae</taxon>
        <taxon>Pleosporales</taxon>
        <taxon>Pleosporineae</taxon>
        <taxon>Leptosphaeriaceae</taxon>
        <taxon>Plenodomus</taxon>
        <taxon>Plenodomus lingam/Leptosphaeria maculans species complex</taxon>
    </lineage>
</organism>
<dbReference type="HOGENOM" id="CLU_585349_0_0_1"/>
<gene>
    <name evidence="2" type="ORF">LEMA_P030260.1</name>
</gene>
<evidence type="ECO:0000256" key="1">
    <source>
        <dbReference type="SAM" id="MobiDB-lite"/>
    </source>
</evidence>
<reference evidence="3" key="1">
    <citation type="journal article" date="2011" name="Nat. Commun.">
        <title>Effector diversification within compartments of the Leptosphaeria maculans genome affected by Repeat-Induced Point mutations.</title>
        <authorList>
            <person name="Rouxel T."/>
            <person name="Grandaubert J."/>
            <person name="Hane J.K."/>
            <person name="Hoede C."/>
            <person name="van de Wouw A.P."/>
            <person name="Couloux A."/>
            <person name="Dominguez V."/>
            <person name="Anthouard V."/>
            <person name="Bally P."/>
            <person name="Bourras S."/>
            <person name="Cozijnsen A.J."/>
            <person name="Ciuffetti L.M."/>
            <person name="Degrave A."/>
            <person name="Dilmaghani A."/>
            <person name="Duret L."/>
            <person name="Fudal I."/>
            <person name="Goodwin S.B."/>
            <person name="Gout L."/>
            <person name="Glaser N."/>
            <person name="Linglin J."/>
            <person name="Kema G.H.J."/>
            <person name="Lapalu N."/>
            <person name="Lawrence C.B."/>
            <person name="May K."/>
            <person name="Meyer M."/>
            <person name="Ollivier B."/>
            <person name="Poulain J."/>
            <person name="Schoch C.L."/>
            <person name="Simon A."/>
            <person name="Spatafora J.W."/>
            <person name="Stachowiak A."/>
            <person name="Turgeon B.G."/>
            <person name="Tyler B.M."/>
            <person name="Vincent D."/>
            <person name="Weissenbach J."/>
            <person name="Amselem J."/>
            <person name="Quesneville H."/>
            <person name="Oliver R.P."/>
            <person name="Wincker P."/>
            <person name="Balesdent M.-H."/>
            <person name="Howlett B.J."/>
        </authorList>
    </citation>
    <scope>NUCLEOTIDE SEQUENCE [LARGE SCALE GENOMIC DNA]</scope>
    <source>
        <strain evidence="3">JN3 / isolate v23.1.3 / race Av1-4-5-6-7-8</strain>
    </source>
</reference>
<dbReference type="AlphaFoldDB" id="E4ZW98"/>
<accession>E4ZW98</accession>
<feature type="compositionally biased region" description="Polar residues" evidence="1">
    <location>
        <begin position="53"/>
        <end position="66"/>
    </location>
</feature>